<comment type="catalytic activity">
    <reaction evidence="4">
        <text>a 5'-end triphospho-ribonucleoside in mRNA + H2O = a 5'-end phospho-ribonucleoside in mRNA + diphosphate + H(+)</text>
        <dbReference type="Rhea" id="RHEA:78683"/>
        <dbReference type="Rhea" id="RHEA-COMP:15692"/>
        <dbReference type="Rhea" id="RHEA-COMP:17164"/>
        <dbReference type="ChEBI" id="CHEBI:15377"/>
        <dbReference type="ChEBI" id="CHEBI:15378"/>
        <dbReference type="ChEBI" id="CHEBI:33019"/>
        <dbReference type="ChEBI" id="CHEBI:138282"/>
        <dbReference type="ChEBI" id="CHEBI:167618"/>
    </reaction>
    <physiologicalReaction direction="left-to-right" evidence="4">
        <dbReference type="Rhea" id="RHEA:78684"/>
    </physiologicalReaction>
</comment>
<dbReference type="GO" id="GO:0000166">
    <property type="term" value="F:nucleotide binding"/>
    <property type="evidence" value="ECO:0007669"/>
    <property type="project" value="UniProtKB-KW"/>
</dbReference>
<dbReference type="InterPro" id="IPR013961">
    <property type="entry name" value="RAI1"/>
</dbReference>
<comment type="function">
    <text evidence="6">Decapping enzyme for NAD-capped RNAs: specifically hydrolyzes the nicotinamide adenine dinucleotide (NAD) cap from a subset of RNAs by removing the entire NAD moiety from the 5'-end of an NAD-capped RNA.</text>
</comment>
<comment type="similarity">
    <text evidence="2 6">Belongs to the DXO/Dom3Z family.</text>
</comment>
<dbReference type="GO" id="GO:0034353">
    <property type="term" value="F:mRNA 5'-diphosphatase activity"/>
    <property type="evidence" value="ECO:0007669"/>
    <property type="project" value="TreeGrafter"/>
</dbReference>
<comment type="cofactor">
    <cofactor evidence="1 6">
        <name>a divalent metal cation</name>
        <dbReference type="ChEBI" id="CHEBI:60240"/>
    </cofactor>
</comment>
<comment type="catalytic activity">
    <reaction evidence="5">
        <text>a 5'-end NAD(+)-phospho-ribonucleoside in mRNA + H2O = a 5'-end phospho-ribonucleoside in mRNA + NAD(+) + H(+)</text>
        <dbReference type="Rhea" id="RHEA:60880"/>
        <dbReference type="Rhea" id="RHEA-COMP:15692"/>
        <dbReference type="Rhea" id="RHEA-COMP:15698"/>
        <dbReference type="ChEBI" id="CHEBI:15377"/>
        <dbReference type="ChEBI" id="CHEBI:15378"/>
        <dbReference type="ChEBI" id="CHEBI:57540"/>
        <dbReference type="ChEBI" id="CHEBI:138282"/>
        <dbReference type="ChEBI" id="CHEBI:144029"/>
    </reaction>
    <physiologicalReaction direction="left-to-right" evidence="5">
        <dbReference type="Rhea" id="RHEA:60881"/>
    </physiologicalReaction>
</comment>
<dbReference type="InterPro" id="IPR039039">
    <property type="entry name" value="RAI1-like_fam"/>
</dbReference>
<keyword evidence="6" id="KW-0540">Nuclease</keyword>
<keyword evidence="6" id="KW-0479">Metal-binding</keyword>
<evidence type="ECO:0000259" key="8">
    <source>
        <dbReference type="Pfam" id="PF08652"/>
    </source>
</evidence>
<keyword evidence="6" id="KW-0378">Hydrolase</keyword>
<feature type="domain" description="RAI1-like" evidence="8">
    <location>
        <begin position="209"/>
        <end position="566"/>
    </location>
</feature>
<evidence type="ECO:0000256" key="6">
    <source>
        <dbReference type="RuleBase" id="RU367113"/>
    </source>
</evidence>
<keyword evidence="6" id="KW-0547">Nucleotide-binding</keyword>
<sequence length="574" mass="63656">MDIPTLPRYVPKHRRTTSTTSDTSTADTGGGMNSPIGEFKYSSSFSFMRNGGSPPKQHYTGYGSPPRPSLQRTVEYDSGTSVSASPNDSGEGGTSPLGGFKYSSSFCFAKNGSPPKHYAYGSPPKPVFMHRRRSSTADQSSNWRVLQAPVVSDATEPNLADVSLNFNPLNAPDTGIHTLPCPKSISQLLYGSNGLPAGKKFLSSLGKAEQLIAFSYTDEHRQEFNNKSMRYFVEPPTGADLTSGFENWKADSEWRGGIGDLLRAVCHAKKGHEESETLKADKFVMPDLIAWRGNIIKIFLAPFAQHKTDSWELNAMLVNGTMYLHPHTSEERKFDRDIKNLTPELQKQTYHGFAFEKYCQSSKSPEASGSAPPGPPIIKEEVNVDSAEWCTVVRTTLGDMSMIVGAEIDCIKGEYTKQPDCYIELKTVHTPQDAHDCYKFNRKTLRYYLQSATVGIPEVVIGYRSKEGILESLETYQTDELPDYVFGKDGGWNPGLPLTWGHQVLAVLKNVMQKGPKNTHDSSSAAVWRVQFDMETSSLTIRELNGSEVEAVVNGRNYVGFLPKWYLDAMQEVK</sequence>
<dbReference type="EMBL" id="JAACJJ010000042">
    <property type="protein sequence ID" value="KAF5316335.1"/>
    <property type="molecule type" value="Genomic_DNA"/>
</dbReference>
<accession>A0A8H5B4C9</accession>
<evidence type="ECO:0000313" key="10">
    <source>
        <dbReference type="Proteomes" id="UP000567179"/>
    </source>
</evidence>
<evidence type="ECO:0000256" key="4">
    <source>
        <dbReference type="ARBA" id="ARBA00044692"/>
    </source>
</evidence>
<reference evidence="9 10" key="1">
    <citation type="journal article" date="2020" name="ISME J.">
        <title>Uncovering the hidden diversity of litter-decomposition mechanisms in mushroom-forming fungi.</title>
        <authorList>
            <person name="Floudas D."/>
            <person name="Bentzer J."/>
            <person name="Ahren D."/>
            <person name="Johansson T."/>
            <person name="Persson P."/>
            <person name="Tunlid A."/>
        </authorList>
    </citation>
    <scope>NUCLEOTIDE SEQUENCE [LARGE SCALE GENOMIC DNA]</scope>
    <source>
        <strain evidence="9 10">CBS 101986</strain>
    </source>
</reference>
<dbReference type="Proteomes" id="UP000567179">
    <property type="component" value="Unassembled WGS sequence"/>
</dbReference>
<evidence type="ECO:0000256" key="3">
    <source>
        <dbReference type="ARBA" id="ARBA00044676"/>
    </source>
</evidence>
<dbReference type="GO" id="GO:0046872">
    <property type="term" value="F:metal ion binding"/>
    <property type="evidence" value="ECO:0007669"/>
    <property type="project" value="UniProtKB-KW"/>
</dbReference>
<evidence type="ECO:0000256" key="7">
    <source>
        <dbReference type="SAM" id="MobiDB-lite"/>
    </source>
</evidence>
<evidence type="ECO:0000256" key="1">
    <source>
        <dbReference type="ARBA" id="ARBA00001968"/>
    </source>
</evidence>
<dbReference type="GO" id="GO:0003723">
    <property type="term" value="F:RNA binding"/>
    <property type="evidence" value="ECO:0007669"/>
    <property type="project" value="UniProtKB-KW"/>
</dbReference>
<feature type="compositionally biased region" description="Low complexity" evidence="7">
    <location>
        <begin position="17"/>
        <end position="27"/>
    </location>
</feature>
<protein>
    <recommendedName>
        <fullName evidence="6">Decapping nuclease</fullName>
        <ecNumber evidence="6">3.6.1.-</ecNumber>
    </recommendedName>
</protein>
<dbReference type="PANTHER" id="PTHR12395:SF9">
    <property type="entry name" value="DECAPPING AND EXORIBONUCLEASE PROTEIN"/>
    <property type="match status" value="1"/>
</dbReference>
<name>A0A8H5B4C9_9AGAR</name>
<keyword evidence="6" id="KW-0694">RNA-binding</keyword>
<comment type="catalytic activity">
    <reaction evidence="3">
        <text>a 5'-end (N(7)-methyl 5'-triphosphoguanosine)-ribonucleoside-ribonucleotide in mRNA + H2O = a (N(7)-methyl 5'-triphosphoguanosine)-nucleoside + a 5'-end phospho-ribonucleoside in mRNA + H(+)</text>
        <dbReference type="Rhea" id="RHEA:66928"/>
        <dbReference type="Rhea" id="RHEA-COMP:15692"/>
        <dbReference type="Rhea" id="RHEA-COMP:17313"/>
        <dbReference type="ChEBI" id="CHEBI:15377"/>
        <dbReference type="ChEBI" id="CHEBI:15378"/>
        <dbReference type="ChEBI" id="CHEBI:138282"/>
        <dbReference type="ChEBI" id="CHEBI:172876"/>
        <dbReference type="ChEBI" id="CHEBI:172877"/>
    </reaction>
    <physiologicalReaction direction="left-to-right" evidence="3">
        <dbReference type="Rhea" id="RHEA:66929"/>
    </physiologicalReaction>
</comment>
<feature type="region of interest" description="Disordered" evidence="7">
    <location>
        <begin position="50"/>
        <end position="96"/>
    </location>
</feature>
<dbReference type="GO" id="GO:0005634">
    <property type="term" value="C:nucleus"/>
    <property type="evidence" value="ECO:0007669"/>
    <property type="project" value="UniProtKB-SubCell"/>
</dbReference>
<comment type="subcellular location">
    <subcellularLocation>
        <location evidence="6">Nucleus</location>
    </subcellularLocation>
</comment>
<evidence type="ECO:0000313" key="9">
    <source>
        <dbReference type="EMBL" id="KAF5316335.1"/>
    </source>
</evidence>
<dbReference type="PANTHER" id="PTHR12395">
    <property type="entry name" value="DOM-3 RELATED"/>
    <property type="match status" value="1"/>
</dbReference>
<dbReference type="AlphaFoldDB" id="A0A8H5B4C9"/>
<dbReference type="GO" id="GO:0005829">
    <property type="term" value="C:cytosol"/>
    <property type="evidence" value="ECO:0007669"/>
    <property type="project" value="TreeGrafter"/>
</dbReference>
<proteinExistence type="inferred from homology"/>
<dbReference type="EC" id="3.6.1.-" evidence="6"/>
<evidence type="ECO:0000256" key="2">
    <source>
        <dbReference type="ARBA" id="ARBA00006562"/>
    </source>
</evidence>
<feature type="compositionally biased region" description="Polar residues" evidence="7">
    <location>
        <begin position="78"/>
        <end position="88"/>
    </location>
</feature>
<evidence type="ECO:0000256" key="5">
    <source>
        <dbReference type="ARBA" id="ARBA00048124"/>
    </source>
</evidence>
<dbReference type="Pfam" id="PF08652">
    <property type="entry name" value="RAI1"/>
    <property type="match status" value="1"/>
</dbReference>
<dbReference type="OrthoDB" id="5853397at2759"/>
<comment type="caution">
    <text evidence="9">The sequence shown here is derived from an EMBL/GenBank/DDBJ whole genome shotgun (WGS) entry which is preliminary data.</text>
</comment>
<keyword evidence="10" id="KW-1185">Reference proteome</keyword>
<feature type="region of interest" description="Disordered" evidence="7">
    <location>
        <begin position="1"/>
        <end position="37"/>
    </location>
</feature>
<dbReference type="GO" id="GO:0004518">
    <property type="term" value="F:nuclease activity"/>
    <property type="evidence" value="ECO:0007669"/>
    <property type="project" value="UniProtKB-KW"/>
</dbReference>
<dbReference type="GO" id="GO:0110155">
    <property type="term" value="P:NAD-cap decapping"/>
    <property type="evidence" value="ECO:0007669"/>
    <property type="project" value="TreeGrafter"/>
</dbReference>
<gene>
    <name evidence="9" type="ORF">D9619_006497</name>
</gene>
<dbReference type="GO" id="GO:0000956">
    <property type="term" value="P:nuclear-transcribed mRNA catabolic process"/>
    <property type="evidence" value="ECO:0007669"/>
    <property type="project" value="TreeGrafter"/>
</dbReference>
<keyword evidence="6" id="KW-0539">Nucleus</keyword>
<organism evidence="9 10">
    <name type="scientific">Psilocybe cf. subviscida</name>
    <dbReference type="NCBI Taxonomy" id="2480587"/>
    <lineage>
        <taxon>Eukaryota</taxon>
        <taxon>Fungi</taxon>
        <taxon>Dikarya</taxon>
        <taxon>Basidiomycota</taxon>
        <taxon>Agaricomycotina</taxon>
        <taxon>Agaricomycetes</taxon>
        <taxon>Agaricomycetidae</taxon>
        <taxon>Agaricales</taxon>
        <taxon>Agaricineae</taxon>
        <taxon>Strophariaceae</taxon>
        <taxon>Psilocybe</taxon>
    </lineage>
</organism>